<dbReference type="Pfam" id="PF13377">
    <property type="entry name" value="Peripla_BP_3"/>
    <property type="match status" value="1"/>
</dbReference>
<dbReference type="SUPFAM" id="SSF47413">
    <property type="entry name" value="lambda repressor-like DNA-binding domains"/>
    <property type="match status" value="1"/>
</dbReference>
<dbReference type="GO" id="GO:0003700">
    <property type="term" value="F:DNA-binding transcription factor activity"/>
    <property type="evidence" value="ECO:0007669"/>
    <property type="project" value="TreeGrafter"/>
</dbReference>
<evidence type="ECO:0000259" key="4">
    <source>
        <dbReference type="PROSITE" id="PS50932"/>
    </source>
</evidence>
<dbReference type="Gene3D" id="1.10.260.40">
    <property type="entry name" value="lambda repressor-like DNA-binding domains"/>
    <property type="match status" value="1"/>
</dbReference>
<dbReference type="Pfam" id="PF00356">
    <property type="entry name" value="LacI"/>
    <property type="match status" value="1"/>
</dbReference>
<dbReference type="RefSeq" id="WP_094637231.1">
    <property type="nucleotide sequence ID" value="NZ_CP062938.1"/>
</dbReference>
<dbReference type="Gene3D" id="3.40.50.2300">
    <property type="match status" value="2"/>
</dbReference>
<dbReference type="KEGG" id="beu:BE0216_09220"/>
<evidence type="ECO:0000313" key="8">
    <source>
        <dbReference type="Proteomes" id="UP000593943"/>
    </source>
</evidence>
<dbReference type="PROSITE" id="PS50932">
    <property type="entry name" value="HTH_LACI_2"/>
    <property type="match status" value="1"/>
</dbReference>
<evidence type="ECO:0000313" key="7">
    <source>
        <dbReference type="Proteomes" id="UP000216057"/>
    </source>
</evidence>
<evidence type="ECO:0000256" key="3">
    <source>
        <dbReference type="ARBA" id="ARBA00023163"/>
    </source>
</evidence>
<dbReference type="SUPFAM" id="SSF53822">
    <property type="entry name" value="Periplasmic binding protein-like I"/>
    <property type="match status" value="1"/>
</dbReference>
<reference evidence="5 7" key="1">
    <citation type="journal article" date="2017" name="BMC Genomics">
        <title>Comparative genomic and phylogenomic analyses of the Bifidobacteriaceae family.</title>
        <authorList>
            <person name="Lugli G.A."/>
            <person name="Milani C."/>
            <person name="Turroni F."/>
            <person name="Duranti S."/>
            <person name="Mancabelli L."/>
            <person name="Mangifesta M."/>
            <person name="Ferrario C."/>
            <person name="Modesto M."/>
            <person name="Mattarelli P."/>
            <person name="Jiri K."/>
            <person name="van Sinderen D."/>
            <person name="Ventura M."/>
        </authorList>
    </citation>
    <scope>NUCLEOTIDE SEQUENCE [LARGE SCALE GENOMIC DNA]</scope>
    <source>
        <strain evidence="5 7">DSM 100216</strain>
    </source>
</reference>
<dbReference type="AlphaFoldDB" id="A0A261G5M3"/>
<dbReference type="SMART" id="SM00354">
    <property type="entry name" value="HTH_LACI"/>
    <property type="match status" value="1"/>
</dbReference>
<dbReference type="PANTHER" id="PTHR30146">
    <property type="entry name" value="LACI-RELATED TRANSCRIPTIONAL REPRESSOR"/>
    <property type="match status" value="1"/>
</dbReference>
<dbReference type="EMBL" id="CP062938">
    <property type="protein sequence ID" value="QOL32599.1"/>
    <property type="molecule type" value="Genomic_DNA"/>
</dbReference>
<dbReference type="Proteomes" id="UP000593943">
    <property type="component" value="Chromosome"/>
</dbReference>
<keyword evidence="1" id="KW-0805">Transcription regulation</keyword>
<evidence type="ECO:0000256" key="1">
    <source>
        <dbReference type="ARBA" id="ARBA00023015"/>
    </source>
</evidence>
<sequence>MVTMSDVAKAAGVSRATASYALRGDPRIAPATTDRVLQAARALQYTTNLSARSLRSGRSGLIGVAIFELDFPYPSEMSAAISREVARHGLEAIVQETSNSKESEIAILQKVTSQLCDGTIFSPGKVSDEEIRDLSGGKPVVLLDDISPDPVFDSVATPCESGSEAAIRHLIEVGCRRILVVGASYDMLAEDRAAMSVSGRRLIGCLNAFENLGITPDPTQFLRPEQWQNGAARKLAHNVVDAGTPFDGVFCMTDSIALGFIRGLADRGIHVPQDAAVIGFDGINECDYYIPSLSTIATDMEDLARKAVGLLLDRIDGGDAPTRTLTADYRLVARESTRR</sequence>
<evidence type="ECO:0000313" key="6">
    <source>
        <dbReference type="EMBL" id="QOL32599.1"/>
    </source>
</evidence>
<dbReference type="InterPro" id="IPR000843">
    <property type="entry name" value="HTH_LacI"/>
</dbReference>
<keyword evidence="8" id="KW-1185">Reference proteome</keyword>
<accession>A0A261G5M3</accession>
<reference evidence="6 8" key="2">
    <citation type="submission" date="2020-10" db="EMBL/GenBank/DDBJ databases">
        <title>Genome sequencing of Bifidobacterium eulemuris_DSMZ_100216.</title>
        <authorList>
            <person name="Kim J."/>
        </authorList>
    </citation>
    <scope>NUCLEOTIDE SEQUENCE [LARGE SCALE GENOMIC DNA]</scope>
    <source>
        <strain evidence="6 8">DSM 100216</strain>
    </source>
</reference>
<evidence type="ECO:0000256" key="2">
    <source>
        <dbReference type="ARBA" id="ARBA00023125"/>
    </source>
</evidence>
<dbReference type="CDD" id="cd06267">
    <property type="entry name" value="PBP1_LacI_sugar_binding-like"/>
    <property type="match status" value="1"/>
</dbReference>
<dbReference type="OrthoDB" id="2854648at2"/>
<name>A0A261G5M3_9BIFI</name>
<gene>
    <name evidence="6" type="ORF">BE0216_09220</name>
    <name evidence="5" type="ORF">BEUL_1667</name>
</gene>
<dbReference type="EMBL" id="MWWZ01000009">
    <property type="protein sequence ID" value="OZG66503.1"/>
    <property type="molecule type" value="Genomic_DNA"/>
</dbReference>
<dbReference type="GO" id="GO:0000976">
    <property type="term" value="F:transcription cis-regulatory region binding"/>
    <property type="evidence" value="ECO:0007669"/>
    <property type="project" value="TreeGrafter"/>
</dbReference>
<dbReference type="Proteomes" id="UP000216057">
    <property type="component" value="Unassembled WGS sequence"/>
</dbReference>
<dbReference type="InterPro" id="IPR028082">
    <property type="entry name" value="Peripla_BP_I"/>
</dbReference>
<dbReference type="PANTHER" id="PTHR30146:SF109">
    <property type="entry name" value="HTH-TYPE TRANSCRIPTIONAL REGULATOR GALS"/>
    <property type="match status" value="1"/>
</dbReference>
<proteinExistence type="predicted"/>
<keyword evidence="2 6" id="KW-0238">DNA-binding</keyword>
<dbReference type="InterPro" id="IPR010982">
    <property type="entry name" value="Lambda_DNA-bd_dom_sf"/>
</dbReference>
<dbReference type="PROSITE" id="PS00356">
    <property type="entry name" value="HTH_LACI_1"/>
    <property type="match status" value="1"/>
</dbReference>
<organism evidence="5 7">
    <name type="scientific">Bifidobacterium eulemuris</name>
    <dbReference type="NCBI Taxonomy" id="1765219"/>
    <lineage>
        <taxon>Bacteria</taxon>
        <taxon>Bacillati</taxon>
        <taxon>Actinomycetota</taxon>
        <taxon>Actinomycetes</taxon>
        <taxon>Bifidobacteriales</taxon>
        <taxon>Bifidobacteriaceae</taxon>
        <taxon>Bifidobacterium</taxon>
    </lineage>
</organism>
<evidence type="ECO:0000313" key="5">
    <source>
        <dbReference type="EMBL" id="OZG66503.1"/>
    </source>
</evidence>
<feature type="domain" description="HTH lacI-type" evidence="4">
    <location>
        <begin position="2"/>
        <end position="56"/>
    </location>
</feature>
<protein>
    <submittedName>
        <fullName evidence="6">LacI family DNA-binding transcriptional regulator</fullName>
    </submittedName>
    <submittedName>
        <fullName evidence="5">Periplasmic binding protein-like domain-containing protein</fullName>
    </submittedName>
</protein>
<dbReference type="InterPro" id="IPR046335">
    <property type="entry name" value="LacI/GalR-like_sensor"/>
</dbReference>
<dbReference type="CDD" id="cd01392">
    <property type="entry name" value="HTH_LacI"/>
    <property type="match status" value="1"/>
</dbReference>
<keyword evidence="3" id="KW-0804">Transcription</keyword>